<feature type="transmembrane region" description="Helical" evidence="1">
    <location>
        <begin position="70"/>
        <end position="89"/>
    </location>
</feature>
<evidence type="ECO:0000256" key="1">
    <source>
        <dbReference type="SAM" id="Phobius"/>
    </source>
</evidence>
<keyword evidence="3" id="KW-0808">Transferase</keyword>
<dbReference type="Pfam" id="PF00534">
    <property type="entry name" value="Glycos_transf_1"/>
    <property type="match status" value="1"/>
</dbReference>
<comment type="caution">
    <text evidence="3">The sequence shown here is derived from an EMBL/GenBank/DDBJ whole genome shotgun (WGS) entry which is preliminary data.</text>
</comment>
<evidence type="ECO:0000313" key="3">
    <source>
        <dbReference type="EMBL" id="KKT69918.1"/>
    </source>
</evidence>
<gene>
    <name evidence="3" type="ORF">UW65_C0008G0007</name>
</gene>
<keyword evidence="1" id="KW-0472">Membrane</keyword>
<accession>A0A0G1JEZ2</accession>
<reference evidence="3 4" key="1">
    <citation type="journal article" date="2015" name="Nature">
        <title>rRNA introns, odd ribosomes, and small enigmatic genomes across a large radiation of phyla.</title>
        <authorList>
            <person name="Brown C.T."/>
            <person name="Hug L.A."/>
            <person name="Thomas B.C."/>
            <person name="Sharon I."/>
            <person name="Castelle C.J."/>
            <person name="Singh A."/>
            <person name="Wilkins M.J."/>
            <person name="Williams K.H."/>
            <person name="Banfield J.F."/>
        </authorList>
    </citation>
    <scope>NUCLEOTIDE SEQUENCE [LARGE SCALE GENOMIC DNA]</scope>
</reference>
<dbReference type="EMBL" id="LCJD01000008">
    <property type="protein sequence ID" value="KKT69918.1"/>
    <property type="molecule type" value="Genomic_DNA"/>
</dbReference>
<feature type="domain" description="Glycosyl transferase family 1" evidence="2">
    <location>
        <begin position="194"/>
        <end position="357"/>
    </location>
</feature>
<sequence length="377" mass="41680">MKKVVAITQCFQCGSWVCIEKVLDRLSDLGYKVTVVGLGKTQECNSKFVYYTIPYLAFNKYGDITCKSPVLSLLWNLPLILGGLLLIAIQGPKAIVYNGLATSLVMAPLARLRGCKNIIMYHSFINPAETFTTKVLRFLGTFTQLTVVNSKGSKENIACVIDSNKIIINEHYADDFFFAEGTSTGGNAGTEHNGTLTILYVGRIDEDKLCLPLIEAAEKMGDDSRFRFIFAGAGSGQAKVKTLAERWENVTYLGYISNRAELKKLYKKANVLWSFADVTYLGLPAIEALACGTPIIVPKYATIMGNRKPIELGLVPESVGWVIDTNSEDEIINLLIRLQQNGISRDMQERCVGYAKEKYSSANIQKTVEEIHGILVD</sequence>
<dbReference type="GO" id="GO:0016757">
    <property type="term" value="F:glycosyltransferase activity"/>
    <property type="evidence" value="ECO:0007669"/>
    <property type="project" value="InterPro"/>
</dbReference>
<organism evidence="3 4">
    <name type="scientific">candidate division WWE3 bacterium GW2011_GWB1_44_4</name>
    <dbReference type="NCBI Taxonomy" id="1619116"/>
    <lineage>
        <taxon>Bacteria</taxon>
        <taxon>Katanobacteria</taxon>
    </lineage>
</organism>
<keyword evidence="1" id="KW-1133">Transmembrane helix</keyword>
<protein>
    <submittedName>
        <fullName evidence="3">Glycosyl transferase group 1</fullName>
    </submittedName>
</protein>
<evidence type="ECO:0000313" key="4">
    <source>
        <dbReference type="Proteomes" id="UP000034783"/>
    </source>
</evidence>
<dbReference type="CDD" id="cd03801">
    <property type="entry name" value="GT4_PimA-like"/>
    <property type="match status" value="1"/>
</dbReference>
<dbReference type="PANTHER" id="PTHR45947">
    <property type="entry name" value="SULFOQUINOVOSYL TRANSFERASE SQD2"/>
    <property type="match status" value="1"/>
</dbReference>
<dbReference type="InterPro" id="IPR050194">
    <property type="entry name" value="Glycosyltransferase_grp1"/>
</dbReference>
<name>A0A0G1JEZ2_UNCKA</name>
<evidence type="ECO:0000259" key="2">
    <source>
        <dbReference type="Pfam" id="PF00534"/>
    </source>
</evidence>
<proteinExistence type="predicted"/>
<dbReference type="Gene3D" id="3.40.50.2000">
    <property type="entry name" value="Glycogen Phosphorylase B"/>
    <property type="match status" value="2"/>
</dbReference>
<dbReference type="AlphaFoldDB" id="A0A0G1JEZ2"/>
<dbReference type="InterPro" id="IPR001296">
    <property type="entry name" value="Glyco_trans_1"/>
</dbReference>
<keyword evidence="1" id="KW-0812">Transmembrane</keyword>
<dbReference type="SUPFAM" id="SSF53756">
    <property type="entry name" value="UDP-Glycosyltransferase/glycogen phosphorylase"/>
    <property type="match status" value="1"/>
</dbReference>
<dbReference type="PANTHER" id="PTHR45947:SF3">
    <property type="entry name" value="SULFOQUINOVOSYL TRANSFERASE SQD2"/>
    <property type="match status" value="1"/>
</dbReference>
<dbReference type="Proteomes" id="UP000034783">
    <property type="component" value="Unassembled WGS sequence"/>
</dbReference>